<dbReference type="EMBL" id="LSRX01000082">
    <property type="protein sequence ID" value="OLQ10205.1"/>
    <property type="molecule type" value="Genomic_DNA"/>
</dbReference>
<dbReference type="Pfam" id="PF04488">
    <property type="entry name" value="Gly_transf_sug"/>
    <property type="match status" value="1"/>
</dbReference>
<comment type="caution">
    <text evidence="2">The sequence shown here is derived from an EMBL/GenBank/DDBJ whole genome shotgun (WGS) entry which is preliminary data.</text>
</comment>
<dbReference type="InterPro" id="IPR029044">
    <property type="entry name" value="Nucleotide-diphossugar_trans"/>
</dbReference>
<accession>A0A1Q9ERY8</accession>
<dbReference type="SUPFAM" id="SSF102588">
    <property type="entry name" value="LmbE-like"/>
    <property type="match status" value="1"/>
</dbReference>
<proteinExistence type="predicted"/>
<evidence type="ECO:0000256" key="1">
    <source>
        <dbReference type="SAM" id="MobiDB-lite"/>
    </source>
</evidence>
<protein>
    <submittedName>
        <fullName evidence="2">Uncharacterized protein</fullName>
    </submittedName>
</protein>
<dbReference type="Gene3D" id="3.90.550.20">
    <property type="match status" value="1"/>
</dbReference>
<reference evidence="2 3" key="1">
    <citation type="submission" date="2016-02" db="EMBL/GenBank/DDBJ databases">
        <title>Genome analysis of coral dinoflagellate symbionts highlights evolutionary adaptations to a symbiotic lifestyle.</title>
        <authorList>
            <person name="Aranda M."/>
            <person name="Li Y."/>
            <person name="Liew Y.J."/>
            <person name="Baumgarten S."/>
            <person name="Simakov O."/>
            <person name="Wilson M."/>
            <person name="Piel J."/>
            <person name="Ashoor H."/>
            <person name="Bougouffa S."/>
            <person name="Bajic V.B."/>
            <person name="Ryu T."/>
            <person name="Ravasi T."/>
            <person name="Bayer T."/>
            <person name="Micklem G."/>
            <person name="Kim H."/>
            <person name="Bhak J."/>
            <person name="Lajeunesse T.C."/>
            <person name="Voolstra C.R."/>
        </authorList>
    </citation>
    <scope>NUCLEOTIDE SEQUENCE [LARGE SCALE GENOMIC DNA]</scope>
    <source>
        <strain evidence="2 3">CCMP2467</strain>
    </source>
</reference>
<feature type="region of interest" description="Disordered" evidence="1">
    <location>
        <begin position="723"/>
        <end position="774"/>
    </location>
</feature>
<evidence type="ECO:0000313" key="3">
    <source>
        <dbReference type="Proteomes" id="UP000186817"/>
    </source>
</evidence>
<organism evidence="2 3">
    <name type="scientific">Symbiodinium microadriaticum</name>
    <name type="common">Dinoflagellate</name>
    <name type="synonym">Zooxanthella microadriatica</name>
    <dbReference type="NCBI Taxonomy" id="2951"/>
    <lineage>
        <taxon>Eukaryota</taxon>
        <taxon>Sar</taxon>
        <taxon>Alveolata</taxon>
        <taxon>Dinophyceae</taxon>
        <taxon>Suessiales</taxon>
        <taxon>Symbiodiniaceae</taxon>
        <taxon>Symbiodinium</taxon>
    </lineage>
</organism>
<dbReference type="Proteomes" id="UP000186817">
    <property type="component" value="Unassembled WGS sequence"/>
</dbReference>
<dbReference type="Gene3D" id="3.40.50.10320">
    <property type="entry name" value="LmbE-like"/>
    <property type="match status" value="1"/>
</dbReference>
<dbReference type="OrthoDB" id="435332at2759"/>
<keyword evidence="3" id="KW-1185">Reference proteome</keyword>
<sequence length="1092" mass="121112">MAAYPIFASQSWTHRLWQSEEEVLQALTELQDDLLKDWRQLYDEEPTFAGRSDLIRFALLYAYGGVYIDADSFWLGPPSSLEILLANASFAAAWENRGKLYVAAGVMASMQHGFVVRQVLEMQIQRFQHCRLDWGRGPWDALAAGALTYLVTAGHFLTDSPEVKVLDSDVFYPLRHSTDPWQQLGGYLPKLAEHGAVSIDLGLTSNRYPAGSFAFGSLPETDATPHALLEGLLAEAEGQPQLRLPMFPRKHVLQQTTAGPQQLMVVAHADDEVLFGSALLSEGPSWMVVVVTMPAEDFDNRENELLQALAEFPEVEEVRLLGFPECSKCTPLHPTFYRDLKHLLDRYWSRLVTHGPLGEYGHPQHCELLFALRARGTGPVPLWVFQPRITDSEPPGPRSTALDAYVSQRDVLKLFRLWSADAVPLRHFNFTQAKTVCMAGTMGSRIYKKTCLAQPDRGDDQLLGLESLAMITVGLSSEVVDGTSLDGHRYDSRLGLVGVLEKTKTTGAGKRIRHLPIYICHSAYFMAPDWLSVGWKVWSDPEMSFGRDHFLPMPKPDGACKRMAEYADFAGLSVQLLRCLCVPRQGSKWLQSESPATVFWKEHTERNWFNSLLAAIEVSKELRDYVGRWHISSSDEHLRTAQQVVVGLQEKLVNYFCGPDRWDLRVAGLDALEVDDAEPQSPYFVTVVGKKRLRRPSVSNVILLHGEVLSNFLTQRLILDDPEKEEDEGKAESEADSKNTLENETIYDKESKKIAEERTSLPRQPRGSSAGGVTHGGKVSAAILVHLVTGLGWTKEWFIGAISNAFLQGMIARIFEVEAARMKRLDAKATQAEITDYSSIAGLLFHERALKHRTGCSRAGCDCPWSQVGAPHAALLEAPLLRRRLLREATRISPLGFACTFGGPVTVSWLGLSSENSARMLPVGPLHGRLWDDDTRSILSTMTWLARRLQPFAQGTPAQVSSSSVRDCPLLIGPLAVLLTFLTSAAAKAKASWSLCAHGLRDDLPGLAAESPEVGEEAEVAAALSEAIRSSTTFAPVGGFIPPRRCVSQDGLRRAWAWSDRHTAKVLRREVGPTEQIGCCFTVEPYSGHRVM</sequence>
<dbReference type="AlphaFoldDB" id="A0A1Q9ERY8"/>
<feature type="compositionally biased region" description="Basic and acidic residues" evidence="1">
    <location>
        <begin position="730"/>
        <end position="760"/>
    </location>
</feature>
<name>A0A1Q9ERY8_SYMMI</name>
<dbReference type="InterPro" id="IPR007577">
    <property type="entry name" value="GlycoTrfase_DXD_sugar-bd_CS"/>
</dbReference>
<dbReference type="SUPFAM" id="SSF53448">
    <property type="entry name" value="Nucleotide-diphospho-sugar transferases"/>
    <property type="match status" value="1"/>
</dbReference>
<gene>
    <name evidence="2" type="ORF">AK812_SmicGene6140</name>
</gene>
<dbReference type="InterPro" id="IPR024078">
    <property type="entry name" value="LmbE-like_dom_sf"/>
</dbReference>
<evidence type="ECO:0000313" key="2">
    <source>
        <dbReference type="EMBL" id="OLQ10205.1"/>
    </source>
</evidence>